<dbReference type="FunFam" id="3.40.1810.10:FF:000025">
    <property type="entry name" value="AGAMOUS-like 76"/>
    <property type="match status" value="1"/>
</dbReference>
<sequence>MKQASSSSSCNPTSLTNRLKTIFKKAEELSILCAIDVCVIYYGPDGDLRTWPKDRETVKNMALRYKEDRKRKKCLNLHEFLEKEKTQHLDPSKFSLYMYNHGDATLSQLPLSASQSNQLINYQMQHGFGQNMCLDNITNNNNFQHPGVSNTQDYSPLLSANNYGLNNHLMQQQDQLHGFDQNLCMMSEIINNNNGLQHPNLSNTVPHEFPYGNTSFSQDMFSSYDGSSLLQTSSLPPLHNIPNSYCFSDNSRLLC</sequence>
<protein>
    <submittedName>
        <fullName evidence="8">Transcription factor MADS-box superfamily</fullName>
    </submittedName>
</protein>
<dbReference type="PROSITE" id="PS50066">
    <property type="entry name" value="MADS_BOX_2"/>
    <property type="match status" value="1"/>
</dbReference>
<dbReference type="Proteomes" id="UP000694251">
    <property type="component" value="Chromosome 4"/>
</dbReference>
<gene>
    <name evidence="8" type="ORF">ISN44_As04g010920</name>
</gene>
<evidence type="ECO:0000256" key="5">
    <source>
        <dbReference type="ARBA" id="ARBA00059160"/>
    </source>
</evidence>
<dbReference type="InterPro" id="IPR002100">
    <property type="entry name" value="TF_MADSbox"/>
</dbReference>
<dbReference type="OrthoDB" id="601557at2759"/>
<name>A0A8T2ED44_ARASU</name>
<dbReference type="AlphaFoldDB" id="A0A8T2ED44"/>
<accession>A0A8T2ED44</accession>
<proteinExistence type="predicted"/>
<evidence type="ECO:0000256" key="4">
    <source>
        <dbReference type="ARBA" id="ARBA00023242"/>
    </source>
</evidence>
<evidence type="ECO:0000313" key="8">
    <source>
        <dbReference type="EMBL" id="KAG7620074.1"/>
    </source>
</evidence>
<organism evidence="8 9">
    <name type="scientific">Arabidopsis suecica</name>
    <name type="common">Swedish thale-cress</name>
    <name type="synonym">Cardaminopsis suecica</name>
    <dbReference type="NCBI Taxonomy" id="45249"/>
    <lineage>
        <taxon>Eukaryota</taxon>
        <taxon>Viridiplantae</taxon>
        <taxon>Streptophyta</taxon>
        <taxon>Embryophyta</taxon>
        <taxon>Tracheophyta</taxon>
        <taxon>Spermatophyta</taxon>
        <taxon>Magnoliopsida</taxon>
        <taxon>eudicotyledons</taxon>
        <taxon>Gunneridae</taxon>
        <taxon>Pentapetalae</taxon>
        <taxon>rosids</taxon>
        <taxon>malvids</taxon>
        <taxon>Brassicales</taxon>
        <taxon>Brassicaceae</taxon>
        <taxon>Camelineae</taxon>
        <taxon>Arabidopsis</taxon>
    </lineage>
</organism>
<dbReference type="GO" id="GO:0046983">
    <property type="term" value="F:protein dimerization activity"/>
    <property type="evidence" value="ECO:0007669"/>
    <property type="project" value="InterPro"/>
</dbReference>
<evidence type="ECO:0000259" key="7">
    <source>
        <dbReference type="PROSITE" id="PS50066"/>
    </source>
</evidence>
<keyword evidence="4" id="KW-0539">Nucleus</keyword>
<evidence type="ECO:0000256" key="1">
    <source>
        <dbReference type="ARBA" id="ARBA00023015"/>
    </source>
</evidence>
<keyword evidence="1" id="KW-0805">Transcription regulation</keyword>
<evidence type="ECO:0000256" key="6">
    <source>
        <dbReference type="ARBA" id="ARBA00064414"/>
    </source>
</evidence>
<keyword evidence="2" id="KW-0238">DNA-binding</keyword>
<comment type="subunit">
    <text evidence="6">Interacts with MEE14/CBP1.</text>
</comment>
<reference evidence="8 9" key="1">
    <citation type="submission" date="2020-12" db="EMBL/GenBank/DDBJ databases">
        <title>Concerted genomic and epigenomic changes stabilize Arabidopsis allopolyploids.</title>
        <authorList>
            <person name="Chen Z."/>
        </authorList>
    </citation>
    <scope>NUCLEOTIDE SEQUENCE [LARGE SCALE GENOMIC DNA]</scope>
    <source>
        <strain evidence="8">As9502</strain>
        <tissue evidence="8">Leaf</tissue>
    </source>
</reference>
<evidence type="ECO:0000256" key="3">
    <source>
        <dbReference type="ARBA" id="ARBA00023163"/>
    </source>
</evidence>
<keyword evidence="9" id="KW-1185">Reference proteome</keyword>
<evidence type="ECO:0000313" key="9">
    <source>
        <dbReference type="Proteomes" id="UP000694251"/>
    </source>
</evidence>
<comment type="caution">
    <text evidence="8">The sequence shown here is derived from an EMBL/GenBank/DDBJ whole genome shotgun (WGS) entry which is preliminary data.</text>
</comment>
<dbReference type="EMBL" id="JAEFBJ010000004">
    <property type="protein sequence ID" value="KAG7620074.1"/>
    <property type="molecule type" value="Genomic_DNA"/>
</dbReference>
<dbReference type="GO" id="GO:0003677">
    <property type="term" value="F:DNA binding"/>
    <property type="evidence" value="ECO:0007669"/>
    <property type="project" value="UniProtKB-KW"/>
</dbReference>
<dbReference type="Pfam" id="PF00319">
    <property type="entry name" value="SRF-TF"/>
    <property type="match status" value="1"/>
</dbReference>
<feature type="domain" description="MADS-box" evidence="7">
    <location>
        <begin position="13"/>
        <end position="55"/>
    </location>
</feature>
<keyword evidence="3" id="KW-0804">Transcription</keyword>
<evidence type="ECO:0000256" key="2">
    <source>
        <dbReference type="ARBA" id="ARBA00023125"/>
    </source>
</evidence>
<comment type="function">
    <text evidence="5">Probable transcription factor that may function in the maintenance of the proper function of the central cell in pollen tube attraction.</text>
</comment>
<dbReference type="SMART" id="SM00432">
    <property type="entry name" value="MADS"/>
    <property type="match status" value="1"/>
</dbReference>